<proteinExistence type="predicted"/>
<evidence type="ECO:0000313" key="1">
    <source>
        <dbReference type="EMBL" id="OPA76253.1"/>
    </source>
</evidence>
<dbReference type="EMBL" id="MSZX01000007">
    <property type="protein sequence ID" value="OPA76253.1"/>
    <property type="molecule type" value="Genomic_DNA"/>
</dbReference>
<gene>
    <name evidence="1" type="ORF">BVG16_18840</name>
</gene>
<dbReference type="STRING" id="1324314.BVG16_18840"/>
<dbReference type="Proteomes" id="UP000190188">
    <property type="component" value="Unassembled WGS sequence"/>
</dbReference>
<name>A0A1T2X9J5_9BACL</name>
<reference evidence="1 2" key="1">
    <citation type="submission" date="2017-01" db="EMBL/GenBank/DDBJ databases">
        <title>Genome analysis of Paenibacillus selenitrireducens ES3-24.</title>
        <authorList>
            <person name="Xu D."/>
            <person name="Yao R."/>
            <person name="Zheng S."/>
        </authorList>
    </citation>
    <scope>NUCLEOTIDE SEQUENCE [LARGE SCALE GENOMIC DNA]</scope>
    <source>
        <strain evidence="1 2">ES3-24</strain>
    </source>
</reference>
<accession>A0A1T2X9J5</accession>
<evidence type="ECO:0000313" key="2">
    <source>
        <dbReference type="Proteomes" id="UP000190188"/>
    </source>
</evidence>
<comment type="caution">
    <text evidence="1">The sequence shown here is derived from an EMBL/GenBank/DDBJ whole genome shotgun (WGS) entry which is preliminary data.</text>
</comment>
<dbReference type="AlphaFoldDB" id="A0A1T2X9J5"/>
<sequence length="67" mass="7955">MNGEAADQYARGHFRLKELGNSRLYIFKNNPPYIRINLENGYIFYNEKESSKTAQVFEQLQKQVVRK</sequence>
<evidence type="ECO:0008006" key="3">
    <source>
        <dbReference type="Google" id="ProtNLM"/>
    </source>
</evidence>
<protein>
    <recommendedName>
        <fullName evidence="3">Bacterial Pleckstrin homology domain-containing protein</fullName>
    </recommendedName>
</protein>
<organism evidence="1 2">
    <name type="scientific">Paenibacillus selenitireducens</name>
    <dbReference type="NCBI Taxonomy" id="1324314"/>
    <lineage>
        <taxon>Bacteria</taxon>
        <taxon>Bacillati</taxon>
        <taxon>Bacillota</taxon>
        <taxon>Bacilli</taxon>
        <taxon>Bacillales</taxon>
        <taxon>Paenibacillaceae</taxon>
        <taxon>Paenibacillus</taxon>
    </lineage>
</organism>
<keyword evidence="2" id="KW-1185">Reference proteome</keyword>